<name>A0A0P1F2W0_9RHOB</name>
<protein>
    <submittedName>
        <fullName evidence="6">CysZ-like protein</fullName>
    </submittedName>
</protein>
<dbReference type="eggNOG" id="COG2981">
    <property type="taxonomic scope" value="Bacteria"/>
</dbReference>
<dbReference type="AlphaFoldDB" id="A0A0P1F2W0"/>
<evidence type="ECO:0000256" key="4">
    <source>
        <dbReference type="ARBA" id="ARBA00023136"/>
    </source>
</evidence>
<gene>
    <name evidence="6" type="ORF">THS5294_03315</name>
</gene>
<feature type="transmembrane region" description="Helical" evidence="5">
    <location>
        <begin position="67"/>
        <end position="94"/>
    </location>
</feature>
<feature type="transmembrane region" description="Helical" evidence="5">
    <location>
        <begin position="191"/>
        <end position="218"/>
    </location>
</feature>
<organism evidence="6 7">
    <name type="scientific">Thalassobacter stenotrophicus</name>
    <dbReference type="NCBI Taxonomy" id="266809"/>
    <lineage>
        <taxon>Bacteria</taxon>
        <taxon>Pseudomonadati</taxon>
        <taxon>Pseudomonadota</taxon>
        <taxon>Alphaproteobacteria</taxon>
        <taxon>Rhodobacterales</taxon>
        <taxon>Roseobacteraceae</taxon>
        <taxon>Thalassobacter</taxon>
    </lineage>
</organism>
<evidence type="ECO:0000313" key="6">
    <source>
        <dbReference type="EMBL" id="CUH62001.1"/>
    </source>
</evidence>
<feature type="transmembrane region" description="Helical" evidence="5">
    <location>
        <begin position="151"/>
        <end position="171"/>
    </location>
</feature>
<keyword evidence="2 5" id="KW-0812">Transmembrane</keyword>
<evidence type="ECO:0000256" key="3">
    <source>
        <dbReference type="ARBA" id="ARBA00022989"/>
    </source>
</evidence>
<reference evidence="6 7" key="1">
    <citation type="submission" date="2015-09" db="EMBL/GenBank/DDBJ databases">
        <authorList>
            <consortium name="Swine Surveillance"/>
        </authorList>
    </citation>
    <scope>NUCLEOTIDE SEQUENCE [LARGE SCALE GENOMIC DNA]</scope>
    <source>
        <strain evidence="6 7">CECT 5294</strain>
    </source>
</reference>
<accession>A0A0P1F2W0</accession>
<sequence>MISDVTKAIGQLPDPRFRNVLVLGIGLALALLVGFSFLFIKGVQWLIGPSVSLPWIGEVTWLAEAAGWASVPVVMVLSVFLMVPVASAFTGIFLERIADAVEDRHYPGLPPASGAPLATAIRDSIGFLALILGVNLLALLAYLILAPLAPLIFWGVNGVLLGREYAQMVALRRLPRAEANAFRRRNRFSIWALGVIMAVPLTVPVLNLLVPVIGAAAFTHLYHRVGPHRQSA</sequence>
<dbReference type="Pfam" id="PF07264">
    <property type="entry name" value="EI24"/>
    <property type="match status" value="1"/>
</dbReference>
<evidence type="ECO:0000313" key="7">
    <source>
        <dbReference type="Proteomes" id="UP000051298"/>
    </source>
</evidence>
<comment type="subcellular location">
    <subcellularLocation>
        <location evidence="1">Membrane</location>
        <topology evidence="1">Multi-pass membrane protein</topology>
    </subcellularLocation>
</comment>
<proteinExistence type="predicted"/>
<evidence type="ECO:0000256" key="1">
    <source>
        <dbReference type="ARBA" id="ARBA00004141"/>
    </source>
</evidence>
<feature type="transmembrane region" description="Helical" evidence="5">
    <location>
        <begin position="125"/>
        <end position="145"/>
    </location>
</feature>
<dbReference type="RefSeq" id="WP_058124562.1">
    <property type="nucleotide sequence ID" value="NZ_CYRX01000033.1"/>
</dbReference>
<keyword evidence="3 5" id="KW-1133">Transmembrane helix</keyword>
<evidence type="ECO:0000256" key="2">
    <source>
        <dbReference type="ARBA" id="ARBA00022692"/>
    </source>
</evidence>
<dbReference type="Proteomes" id="UP000051298">
    <property type="component" value="Unassembled WGS sequence"/>
</dbReference>
<dbReference type="InterPro" id="IPR059112">
    <property type="entry name" value="CysZ/EI24"/>
</dbReference>
<evidence type="ECO:0000256" key="5">
    <source>
        <dbReference type="SAM" id="Phobius"/>
    </source>
</evidence>
<dbReference type="EMBL" id="CYRX01000033">
    <property type="protein sequence ID" value="CUH62001.1"/>
    <property type="molecule type" value="Genomic_DNA"/>
</dbReference>
<feature type="transmembrane region" description="Helical" evidence="5">
    <location>
        <begin position="20"/>
        <end position="47"/>
    </location>
</feature>
<dbReference type="STRING" id="266809.PM03_01985"/>
<keyword evidence="4 5" id="KW-0472">Membrane</keyword>